<evidence type="ECO:0000256" key="15">
    <source>
        <dbReference type="SAM" id="Coils"/>
    </source>
</evidence>
<evidence type="ECO:0000256" key="5">
    <source>
        <dbReference type="ARBA" id="ARBA00022490"/>
    </source>
</evidence>
<comment type="catalytic activity">
    <reaction evidence="1 12 13">
        <text>[protein]-peptidylproline (omega=180) = [protein]-peptidylproline (omega=0)</text>
        <dbReference type="Rhea" id="RHEA:16237"/>
        <dbReference type="Rhea" id="RHEA-COMP:10747"/>
        <dbReference type="Rhea" id="RHEA-COMP:10748"/>
        <dbReference type="ChEBI" id="CHEBI:83833"/>
        <dbReference type="ChEBI" id="CHEBI:83834"/>
        <dbReference type="EC" id="5.2.1.8"/>
    </reaction>
</comment>
<dbReference type="SUPFAM" id="SSF102735">
    <property type="entry name" value="Trigger factor ribosome-binding domain"/>
    <property type="match status" value="1"/>
</dbReference>
<evidence type="ECO:0000256" key="1">
    <source>
        <dbReference type="ARBA" id="ARBA00000971"/>
    </source>
</evidence>
<evidence type="ECO:0000256" key="8">
    <source>
        <dbReference type="ARBA" id="ARBA00023186"/>
    </source>
</evidence>
<dbReference type="InterPro" id="IPR037041">
    <property type="entry name" value="Trigger_fac_C_sf"/>
</dbReference>
<evidence type="ECO:0000256" key="4">
    <source>
        <dbReference type="ARBA" id="ARBA00016902"/>
    </source>
</evidence>
<dbReference type="EC" id="5.2.1.8" evidence="3 12"/>
<evidence type="ECO:0000256" key="12">
    <source>
        <dbReference type="HAMAP-Rule" id="MF_00303"/>
    </source>
</evidence>
<proteinExistence type="inferred from homology"/>
<sequence length="433" mass="47374">MQITTNKIDSANAKINAAITRGTIDANIESIAKQIAREAKVAGFRKGKTPISAVKKQYGERLVQDAEAQALRDLLTAGLKEMAIAADSLIGEPNITKFEKDDNGINVEVVIATRPAITLGDYAAMVPEVSKPAIDDAAVTARIEELASAQAPLVNVDEDRALVSGDTALIDFEGFVDGEAFEGGKAEGFSLRLGSGQFIPGFEDQVIGMKKGDEKTIDVTFPENYGGAKLAGKPAQFKVKVNAIQMKEAVVINDELAKKMLPGYDDANVAMLKEKVKEQLESEAMSVKYNDELKPALMETFVSAFAIDLPEFIVEQEMDMALNKKAREMSEAELEELRNDAEKVKAMRETFRDDACRAVKATFIVDALAKAENVVVNEQELMQTIYFEAMQMGQDPAAVYKHYQESGYLPAIQMAMIEDRVLSKLLNDKIKEA</sequence>
<organism evidence="17 18">
    <name type="scientific">Sulfuricurvum kujiense (strain ATCC BAA-921 / DSM 16994 / JCM 11577 / YK-1)</name>
    <dbReference type="NCBI Taxonomy" id="709032"/>
    <lineage>
        <taxon>Bacteria</taxon>
        <taxon>Pseudomonadati</taxon>
        <taxon>Campylobacterota</taxon>
        <taxon>Epsilonproteobacteria</taxon>
        <taxon>Campylobacterales</taxon>
        <taxon>Sulfurimonadaceae</taxon>
        <taxon>Sulfuricurvum</taxon>
    </lineage>
</organism>
<accession>E4TZF7</accession>
<evidence type="ECO:0000313" key="18">
    <source>
        <dbReference type="Proteomes" id="UP000008721"/>
    </source>
</evidence>
<evidence type="ECO:0000256" key="13">
    <source>
        <dbReference type="PROSITE-ProRule" id="PRU00277"/>
    </source>
</evidence>
<dbReference type="GO" id="GO:0006457">
    <property type="term" value="P:protein folding"/>
    <property type="evidence" value="ECO:0007669"/>
    <property type="project" value="UniProtKB-UniRule"/>
</dbReference>
<evidence type="ECO:0000256" key="2">
    <source>
        <dbReference type="ARBA" id="ARBA00005464"/>
    </source>
</evidence>
<evidence type="ECO:0000256" key="6">
    <source>
        <dbReference type="ARBA" id="ARBA00022618"/>
    </source>
</evidence>
<dbReference type="PROSITE" id="PS50059">
    <property type="entry name" value="FKBP_PPIASE"/>
    <property type="match status" value="1"/>
</dbReference>
<dbReference type="Pfam" id="PF00254">
    <property type="entry name" value="FKBP_C"/>
    <property type="match status" value="1"/>
</dbReference>
<dbReference type="OrthoDB" id="9767721at2"/>
<dbReference type="NCBIfam" id="TIGR00115">
    <property type="entry name" value="tig"/>
    <property type="match status" value="1"/>
</dbReference>
<feature type="domain" description="PPIase FKBP-type" evidence="16">
    <location>
        <begin position="165"/>
        <end position="255"/>
    </location>
</feature>
<dbReference type="KEGG" id="sku:Sulku_2525"/>
<dbReference type="InterPro" id="IPR027304">
    <property type="entry name" value="Trigger_fact/SurA_dom_sf"/>
</dbReference>
<evidence type="ECO:0000256" key="9">
    <source>
        <dbReference type="ARBA" id="ARBA00023235"/>
    </source>
</evidence>
<comment type="domain">
    <text evidence="12">Consists of 3 domains; the N-terminus binds the ribosome, the middle domain has PPIase activity, while the C-terminus has intrinsic chaperone activity on its own.</text>
</comment>
<evidence type="ECO:0000256" key="7">
    <source>
        <dbReference type="ARBA" id="ARBA00023110"/>
    </source>
</evidence>
<dbReference type="SUPFAM" id="SSF54534">
    <property type="entry name" value="FKBP-like"/>
    <property type="match status" value="1"/>
</dbReference>
<dbReference type="RefSeq" id="WP_013461381.1">
    <property type="nucleotide sequence ID" value="NC_014762.1"/>
</dbReference>
<keyword evidence="6 12" id="KW-0132">Cell division</keyword>
<dbReference type="Pfam" id="PF05697">
    <property type="entry name" value="Trigger_N"/>
    <property type="match status" value="1"/>
</dbReference>
<comment type="similarity">
    <text evidence="2 12 14">Belongs to the FKBP-type PPIase family. Tig subfamily.</text>
</comment>
<feature type="coiled-coil region" evidence="15">
    <location>
        <begin position="320"/>
        <end position="354"/>
    </location>
</feature>
<dbReference type="Proteomes" id="UP000008721">
    <property type="component" value="Chromosome"/>
</dbReference>
<dbReference type="Gene3D" id="1.10.3120.10">
    <property type="entry name" value="Trigger factor, C-terminal domain"/>
    <property type="match status" value="1"/>
</dbReference>
<evidence type="ECO:0000256" key="10">
    <source>
        <dbReference type="ARBA" id="ARBA00023306"/>
    </source>
</evidence>
<dbReference type="InterPro" id="IPR046357">
    <property type="entry name" value="PPIase_dom_sf"/>
</dbReference>
<dbReference type="EMBL" id="CP002355">
    <property type="protein sequence ID" value="ADR35184.1"/>
    <property type="molecule type" value="Genomic_DNA"/>
</dbReference>
<dbReference type="GO" id="GO:0005737">
    <property type="term" value="C:cytoplasm"/>
    <property type="evidence" value="ECO:0007669"/>
    <property type="project" value="UniProtKB-SubCell"/>
</dbReference>
<dbReference type="SUPFAM" id="SSF109998">
    <property type="entry name" value="Triger factor/SurA peptide-binding domain-like"/>
    <property type="match status" value="1"/>
</dbReference>
<dbReference type="HOGENOM" id="CLU_033058_2_2_7"/>
<dbReference type="GO" id="GO:0003755">
    <property type="term" value="F:peptidyl-prolyl cis-trans isomerase activity"/>
    <property type="evidence" value="ECO:0007669"/>
    <property type="project" value="UniProtKB-UniRule"/>
</dbReference>
<comment type="function">
    <text evidence="12">Involved in protein export. Acts as a chaperone by maintaining the newly synthesized protein in an open conformation. Functions as a peptidyl-prolyl cis-trans isomerase.</text>
</comment>
<dbReference type="GO" id="GO:0015031">
    <property type="term" value="P:protein transport"/>
    <property type="evidence" value="ECO:0007669"/>
    <property type="project" value="UniProtKB-UniRule"/>
</dbReference>
<evidence type="ECO:0000313" key="17">
    <source>
        <dbReference type="EMBL" id="ADR35184.1"/>
    </source>
</evidence>
<evidence type="ECO:0000259" key="16">
    <source>
        <dbReference type="PROSITE" id="PS50059"/>
    </source>
</evidence>
<name>E4TZF7_SULKY</name>
<keyword evidence="8 12" id="KW-0143">Chaperone</keyword>
<dbReference type="InterPro" id="IPR005215">
    <property type="entry name" value="Trig_fac"/>
</dbReference>
<keyword evidence="10 12" id="KW-0131">Cell cycle</keyword>
<dbReference type="Gene3D" id="3.30.70.1050">
    <property type="entry name" value="Trigger factor ribosome-binding domain"/>
    <property type="match status" value="1"/>
</dbReference>
<protein>
    <recommendedName>
        <fullName evidence="4 12">Trigger factor</fullName>
        <shortName evidence="12">TF</shortName>
        <ecNumber evidence="3 12">5.2.1.8</ecNumber>
    </recommendedName>
    <alternativeName>
        <fullName evidence="11 12">PPIase</fullName>
    </alternativeName>
</protein>
<dbReference type="AlphaFoldDB" id="E4TZF7"/>
<dbReference type="InterPro" id="IPR008880">
    <property type="entry name" value="Trigger_fac_C"/>
</dbReference>
<dbReference type="Gene3D" id="3.10.50.40">
    <property type="match status" value="1"/>
</dbReference>
<dbReference type="eggNOG" id="COG0544">
    <property type="taxonomic scope" value="Bacteria"/>
</dbReference>
<keyword evidence="9 12" id="KW-0413">Isomerase</keyword>
<evidence type="ECO:0000256" key="14">
    <source>
        <dbReference type="RuleBase" id="RU003914"/>
    </source>
</evidence>
<dbReference type="InterPro" id="IPR001179">
    <property type="entry name" value="PPIase_FKBP_dom"/>
</dbReference>
<dbReference type="HAMAP" id="MF_00303">
    <property type="entry name" value="Trigger_factor_Tig"/>
    <property type="match status" value="1"/>
</dbReference>
<dbReference type="GO" id="GO:0051301">
    <property type="term" value="P:cell division"/>
    <property type="evidence" value="ECO:0007669"/>
    <property type="project" value="UniProtKB-KW"/>
</dbReference>
<keyword evidence="18" id="KW-1185">Reference proteome</keyword>
<dbReference type="STRING" id="709032.Sulku_2525"/>
<keyword evidence="15" id="KW-0175">Coiled coil</keyword>
<evidence type="ECO:0000256" key="3">
    <source>
        <dbReference type="ARBA" id="ARBA00013194"/>
    </source>
</evidence>
<evidence type="ECO:0000256" key="11">
    <source>
        <dbReference type="ARBA" id="ARBA00029986"/>
    </source>
</evidence>
<dbReference type="FunFam" id="3.10.50.40:FF:000001">
    <property type="entry name" value="Trigger factor"/>
    <property type="match status" value="1"/>
</dbReference>
<gene>
    <name evidence="12" type="primary">tig</name>
    <name evidence="17" type="ordered locus">Sulku_2525</name>
</gene>
<keyword evidence="7 12" id="KW-0697">Rotamase</keyword>
<comment type="subcellular location">
    <subcellularLocation>
        <location evidence="12">Cytoplasm</location>
    </subcellularLocation>
    <text evidence="12">About half TF is bound to the ribosome near the polypeptide exit tunnel while the other half is free in the cytoplasm.</text>
</comment>
<dbReference type="Pfam" id="PF05698">
    <property type="entry name" value="Trigger_C"/>
    <property type="match status" value="1"/>
</dbReference>
<keyword evidence="5 12" id="KW-0963">Cytoplasm</keyword>
<reference evidence="17 18" key="1">
    <citation type="journal article" date="2012" name="Stand. Genomic Sci.">
        <title>Complete genome sequence of the sulfur compounds oxidizing chemolithoautotroph Sulfuricurvum kujiense type strain (YK-1(T)).</title>
        <authorList>
            <person name="Han C."/>
            <person name="Kotsyurbenko O."/>
            <person name="Chertkov O."/>
            <person name="Held B."/>
            <person name="Lapidus A."/>
            <person name="Nolan M."/>
            <person name="Lucas S."/>
            <person name="Hammon N."/>
            <person name="Deshpande S."/>
            <person name="Cheng J.F."/>
            <person name="Tapia R."/>
            <person name="Goodwin L.A."/>
            <person name="Pitluck S."/>
            <person name="Liolios K."/>
            <person name="Pagani I."/>
            <person name="Ivanova N."/>
            <person name="Mavromatis K."/>
            <person name="Mikhailova N."/>
            <person name="Pati A."/>
            <person name="Chen A."/>
            <person name="Palaniappan K."/>
            <person name="Land M."/>
            <person name="Hauser L."/>
            <person name="Chang Y.J."/>
            <person name="Jeffries C.D."/>
            <person name="Brambilla E.M."/>
            <person name="Rohde M."/>
            <person name="Spring S."/>
            <person name="Sikorski J."/>
            <person name="Goker M."/>
            <person name="Woyke T."/>
            <person name="Bristow J."/>
            <person name="Eisen J.A."/>
            <person name="Markowitz V."/>
            <person name="Hugenholtz P."/>
            <person name="Kyrpides N.C."/>
            <person name="Klenk H.P."/>
            <person name="Detter J.C."/>
        </authorList>
    </citation>
    <scope>NUCLEOTIDE SEQUENCE [LARGE SCALE GENOMIC DNA]</scope>
    <source>
        <strain evidence="18">ATCC BAA-921 / DSM 16994 / JCM 11577 / YK-1</strain>
    </source>
</reference>
<dbReference type="PIRSF" id="PIRSF003095">
    <property type="entry name" value="Trigger_factor"/>
    <property type="match status" value="1"/>
</dbReference>
<dbReference type="InterPro" id="IPR036611">
    <property type="entry name" value="Trigger_fac_ribosome-bd_sf"/>
</dbReference>
<dbReference type="InterPro" id="IPR008881">
    <property type="entry name" value="Trigger_fac_ribosome-bd_bac"/>
</dbReference>